<reference evidence="8 9" key="1">
    <citation type="submission" date="2019-12" db="EMBL/GenBank/DDBJ databases">
        <title>Genomic-based taxomic classification of the family Erythrobacteraceae.</title>
        <authorList>
            <person name="Xu L."/>
        </authorList>
    </citation>
    <scope>NUCLEOTIDE SEQUENCE [LARGE SCALE GENOMIC DNA]</scope>
    <source>
        <strain evidence="8 9">KCTC 52259</strain>
    </source>
</reference>
<proteinExistence type="predicted"/>
<dbReference type="EMBL" id="WTYU01000001">
    <property type="protein sequence ID" value="MXP13450.1"/>
    <property type="molecule type" value="Genomic_DNA"/>
</dbReference>
<evidence type="ECO:0000256" key="4">
    <source>
        <dbReference type="ARBA" id="ARBA00023136"/>
    </source>
</evidence>
<evidence type="ECO:0000256" key="2">
    <source>
        <dbReference type="ARBA" id="ARBA00022692"/>
    </source>
</evidence>
<dbReference type="PANTHER" id="PTHR36985:SF1">
    <property type="entry name" value="TRANSLOCATION AND ASSEMBLY MODULE SUBUNIT TAMB"/>
    <property type="match status" value="1"/>
</dbReference>
<comment type="caution">
    <text evidence="8">The sequence shown here is derived from an EMBL/GenBank/DDBJ whole genome shotgun (WGS) entry which is preliminary data.</text>
</comment>
<feature type="transmembrane region" description="Helical" evidence="6">
    <location>
        <begin position="34"/>
        <end position="53"/>
    </location>
</feature>
<evidence type="ECO:0000259" key="7">
    <source>
        <dbReference type="Pfam" id="PF04357"/>
    </source>
</evidence>
<gene>
    <name evidence="8" type="ORF">GRI44_01605</name>
</gene>
<evidence type="ECO:0000256" key="5">
    <source>
        <dbReference type="SAM" id="MobiDB-lite"/>
    </source>
</evidence>
<evidence type="ECO:0000256" key="3">
    <source>
        <dbReference type="ARBA" id="ARBA00022989"/>
    </source>
</evidence>
<organism evidence="8 9">
    <name type="scientific">Allopontixanthobacter confluentis</name>
    <dbReference type="NCBI Taxonomy" id="1849021"/>
    <lineage>
        <taxon>Bacteria</taxon>
        <taxon>Pseudomonadati</taxon>
        <taxon>Pseudomonadota</taxon>
        <taxon>Alphaproteobacteria</taxon>
        <taxon>Sphingomonadales</taxon>
        <taxon>Erythrobacteraceae</taxon>
        <taxon>Allopontixanthobacter</taxon>
    </lineage>
</organism>
<dbReference type="RefSeq" id="WP_160599644.1">
    <property type="nucleotide sequence ID" value="NZ_WTYU01000001.1"/>
</dbReference>
<dbReference type="OrthoDB" id="7784409at2"/>
<name>A0A6L7GCW2_9SPHN</name>
<dbReference type="GO" id="GO:0009306">
    <property type="term" value="P:protein secretion"/>
    <property type="evidence" value="ECO:0007669"/>
    <property type="project" value="InterPro"/>
</dbReference>
<dbReference type="Proteomes" id="UP000473531">
    <property type="component" value="Unassembled WGS sequence"/>
</dbReference>
<sequence>MADEPRIEDAHAVPETHAVDRRSSKSLTRRAGKWLLRGFAVVAALIMVAVAVFNGPIGQRFVTDQIAKVAPASGLRIQIGRIDGNLYGKAVLHDVVLSDPKGKFLTIPTVDLDWRPLSWFTSGLDIRKLVANRGTLLRVPELLPGDPEAPILPDFDIRIDRFQIVDLTIAPGIAGDKAQKVNLVARSDIKAGKVYVKLNGTLGKEDRLYALIHAEPDNDKFDVDVDYQAPKGGVLAGILGTDSAYRGIVTGAGSWTKWRGALLVKRDDARVAAFRILNQSGKYTLIGQADPTGILTGLPADALGKKVLLVAKGTLVDSVLDGSVNLQGRAFRALANGSVDLAGNAFGGLKVDAILTDPALFGQNLRLEDTRIAATLNGPFRNLSIVHDLEIGTLVSGKITATNIVQKGTARFDGTRWTVPLSGQVARIATGNGLIDPQLVNGRIGGEVMLSGNRLLSDNLDIRFPGASAQLALQGDLARSAYVLAGPVKLSKLALKNVGTVNADANILFKIARGAPWTLSADITGAIPAVTNATLANLAGPAIAFRGGIALGANGPIAFRRLVVGAAKLQMNLDGRITNGTTTVAGSGRHTQYGPFTVEASVGTAGPNAVLVFASPLPAAGLENVRVAISPTRQGFAIETEGGSLLGPFAGQLDLFSPAGGPTRIAINTLDIWKTSVSGDLVLGTAGAAGTLALAGGGLDGTITLVPRGGGQAFDVDVRARNATFGGATPISIARADIEGSGLFVSGKTVLDTRSTIAASAFAEGVSYGRLFIGKLAAKVDLVNGEGPVTASLSGRRGSRFNLQLTGNLAAKRVSLAARGDFAGRKISMPRRAILTKQSNGGWILQPTQLSYGGGRAIAEGSFGGGGPTALDVKLADLPLSLIDIAIADMGFGGTVSGLVDYRAAPGGVPSGTARVQVKDLSRSGLVLSSRNIDLALVMKLTATQLQTRAAITEGGQRRGRLQASITNLPPSGNLMARMQRGRLFAQLRFKGPADALWRLAAIEAFDLTGPLSVAADFTGSLADPLVRGSLASDNLRMQSALSGTDVRNITARGKFFGSRLQLTGFSGTTPNGGTVSGSGTVDLKDLGTRGPDLDIRLAAKNARMLNAAGLDATVTGPLRIVSNGVGGTIAGRLDVNRASWKLGTMDGADALPQIRTVRINVPADIGPSAAPRQPWRYLIDARARNRVNVDGMGLDSEWAADVIIRGTTADPRIGGEARMVRGDYSFAGTRFELTRGRIAFDANLPIDPRLDIVAEAQSNGIDVAVKVQGNALQPEISFSSTPLLPEEEILARLLFGGSITELSATDALQLGAALASLRGGAGVDPINRLRTAIGLDRLRIVSADPALRRGTGVALGKNIGRRFYVEIITDGRGYSATQAEFRITSWLSLLGSISTAGRESLVAEVSKDY</sequence>
<protein>
    <submittedName>
        <fullName evidence="8">DUF490 domain-containing protein</fullName>
    </submittedName>
</protein>
<evidence type="ECO:0000313" key="9">
    <source>
        <dbReference type="Proteomes" id="UP000473531"/>
    </source>
</evidence>
<keyword evidence="9" id="KW-1185">Reference proteome</keyword>
<feature type="region of interest" description="Disordered" evidence="5">
    <location>
        <begin position="1"/>
        <end position="24"/>
    </location>
</feature>
<evidence type="ECO:0000256" key="6">
    <source>
        <dbReference type="SAM" id="Phobius"/>
    </source>
</evidence>
<keyword evidence="3 6" id="KW-1133">Transmembrane helix</keyword>
<keyword evidence="4 6" id="KW-0472">Membrane</keyword>
<dbReference type="Pfam" id="PF04357">
    <property type="entry name" value="TamB"/>
    <property type="match status" value="1"/>
</dbReference>
<feature type="domain" description="Translocation and assembly module TamB C-terminal" evidence="7">
    <location>
        <begin position="1066"/>
        <end position="1399"/>
    </location>
</feature>
<comment type="subcellular location">
    <subcellularLocation>
        <location evidence="1">Membrane</location>
        <topology evidence="1">Single-pass membrane protein</topology>
    </subcellularLocation>
</comment>
<keyword evidence="2 6" id="KW-0812">Transmembrane</keyword>
<accession>A0A6L7GCW2</accession>
<dbReference type="GO" id="GO:0005886">
    <property type="term" value="C:plasma membrane"/>
    <property type="evidence" value="ECO:0007669"/>
    <property type="project" value="InterPro"/>
</dbReference>
<dbReference type="PANTHER" id="PTHR36985">
    <property type="entry name" value="TRANSLOCATION AND ASSEMBLY MODULE SUBUNIT TAMB"/>
    <property type="match status" value="1"/>
</dbReference>
<feature type="compositionally biased region" description="Basic and acidic residues" evidence="5">
    <location>
        <begin position="1"/>
        <end position="23"/>
    </location>
</feature>
<dbReference type="InterPro" id="IPR007452">
    <property type="entry name" value="TamB_C"/>
</dbReference>
<evidence type="ECO:0000313" key="8">
    <source>
        <dbReference type="EMBL" id="MXP13450.1"/>
    </source>
</evidence>
<evidence type="ECO:0000256" key="1">
    <source>
        <dbReference type="ARBA" id="ARBA00004167"/>
    </source>
</evidence>